<dbReference type="InterPro" id="IPR051158">
    <property type="entry name" value="Metallophosphoesterase_sf"/>
</dbReference>
<dbReference type="GO" id="GO:0016020">
    <property type="term" value="C:membrane"/>
    <property type="evidence" value="ECO:0007669"/>
    <property type="project" value="GOC"/>
</dbReference>
<dbReference type="Gene3D" id="3.60.21.10">
    <property type="match status" value="1"/>
</dbReference>
<accession>A0A0P7BNG7</accession>
<dbReference type="SUPFAM" id="SSF56300">
    <property type="entry name" value="Metallo-dependent phosphatases"/>
    <property type="match status" value="1"/>
</dbReference>
<keyword evidence="3" id="KW-1133">Transmembrane helix</keyword>
<dbReference type="EMBL" id="LGTQ01000006">
    <property type="protein sequence ID" value="KPM48782.1"/>
    <property type="molecule type" value="Genomic_DNA"/>
</dbReference>
<evidence type="ECO:0000256" key="2">
    <source>
        <dbReference type="ARBA" id="ARBA00022801"/>
    </source>
</evidence>
<sequence length="422" mass="47845">MSRGLFLGLFIFLFFLADLYIFGALKQLTKNWNLANQRILSFVYWSIPVICILIFFGAFFWFNDRLSFKARNFLASFIFIIYISKLFSGVILILGDVLRVGQWSFRSISNLFQGTSGISDSNLDPDLPKITRSEFITKTALAVGATHIGAMGYGIISGAHDYRIRRIPLKLANLPGQFHGLKLAQISDIHSGSFFNKTAVKGGVDMLLAEKPDIVFFTGDLVNNEAKELTEYFDIFKQIQAPLGVFSTLGNHDYGDYTQWSSEKDKQANLKTLMEGHKLMGWHLMMDEHKRLKVDGEEIGIVGIQNWGKGFHQYGDLKKALENTSDLPVKLLLSHDPSHWREQVLNKSEVDVSFAGHTHGMQYGVEIAGLKWSPVQWRYKEWAGLYQEGNQQLYVNRGYGYLGYPGRLGILPEISIFELQKG</sequence>
<protein>
    <submittedName>
        <fullName evidence="5">DNA mismatch repair protein MutT</fullName>
    </submittedName>
</protein>
<comment type="caution">
    <text evidence="5">The sequence shown here is derived from an EMBL/GenBank/DDBJ whole genome shotgun (WGS) entry which is preliminary data.</text>
</comment>
<dbReference type="GO" id="GO:0046872">
    <property type="term" value="F:metal ion binding"/>
    <property type="evidence" value="ECO:0007669"/>
    <property type="project" value="UniProtKB-KW"/>
</dbReference>
<dbReference type="AlphaFoldDB" id="A0A0P7BNG7"/>
<dbReference type="Proteomes" id="UP000050454">
    <property type="component" value="Unassembled WGS sequence"/>
</dbReference>
<organism evidence="5 6">
    <name type="scientific">Jiulongibacter sediminis</name>
    <dbReference type="NCBI Taxonomy" id="1605367"/>
    <lineage>
        <taxon>Bacteria</taxon>
        <taxon>Pseudomonadati</taxon>
        <taxon>Bacteroidota</taxon>
        <taxon>Cytophagia</taxon>
        <taxon>Cytophagales</taxon>
        <taxon>Leadbetterellaceae</taxon>
        <taxon>Jiulongibacter</taxon>
    </lineage>
</organism>
<keyword evidence="1" id="KW-0479">Metal-binding</keyword>
<evidence type="ECO:0000313" key="5">
    <source>
        <dbReference type="EMBL" id="KPM48782.1"/>
    </source>
</evidence>
<dbReference type="STRING" id="1605367.AFM12_09385"/>
<dbReference type="PANTHER" id="PTHR31302">
    <property type="entry name" value="TRANSMEMBRANE PROTEIN WITH METALLOPHOSPHOESTERASE DOMAIN-RELATED"/>
    <property type="match status" value="1"/>
</dbReference>
<gene>
    <name evidence="5" type="ORF">AFM12_09385</name>
</gene>
<proteinExistence type="predicted"/>
<dbReference type="PANTHER" id="PTHR31302:SF31">
    <property type="entry name" value="PHOSPHODIESTERASE YAEI"/>
    <property type="match status" value="1"/>
</dbReference>
<evidence type="ECO:0000313" key="6">
    <source>
        <dbReference type="Proteomes" id="UP000050454"/>
    </source>
</evidence>
<dbReference type="InterPro" id="IPR004843">
    <property type="entry name" value="Calcineurin-like_PHP"/>
</dbReference>
<dbReference type="RefSeq" id="WP_055147101.1">
    <property type="nucleotide sequence ID" value="NZ_JXSZ01000006.1"/>
</dbReference>
<feature type="domain" description="Calcineurin-like phosphoesterase" evidence="4">
    <location>
        <begin position="182"/>
        <end position="360"/>
    </location>
</feature>
<keyword evidence="3" id="KW-0472">Membrane</keyword>
<dbReference type="GO" id="GO:0009245">
    <property type="term" value="P:lipid A biosynthetic process"/>
    <property type="evidence" value="ECO:0007669"/>
    <property type="project" value="TreeGrafter"/>
</dbReference>
<feature type="transmembrane region" description="Helical" evidence="3">
    <location>
        <begin position="74"/>
        <end position="95"/>
    </location>
</feature>
<dbReference type="GO" id="GO:0008758">
    <property type="term" value="F:UDP-2,3-diacylglucosamine hydrolase activity"/>
    <property type="evidence" value="ECO:0007669"/>
    <property type="project" value="TreeGrafter"/>
</dbReference>
<dbReference type="Pfam" id="PF00149">
    <property type="entry name" value="Metallophos"/>
    <property type="match status" value="1"/>
</dbReference>
<keyword evidence="6" id="KW-1185">Reference proteome</keyword>
<dbReference type="PATRIC" id="fig|1605367.3.peg.3263"/>
<evidence type="ECO:0000256" key="1">
    <source>
        <dbReference type="ARBA" id="ARBA00022723"/>
    </source>
</evidence>
<keyword evidence="3" id="KW-0812">Transmembrane</keyword>
<keyword evidence="2" id="KW-0378">Hydrolase</keyword>
<reference evidence="5 6" key="1">
    <citation type="submission" date="2015-07" db="EMBL/GenBank/DDBJ databases">
        <title>The draft genome sequence of Leadbetterella sp. JN14-9.</title>
        <authorList>
            <person name="Liu Y."/>
            <person name="Du J."/>
            <person name="Shao Z."/>
        </authorList>
    </citation>
    <scope>NUCLEOTIDE SEQUENCE [LARGE SCALE GENOMIC DNA]</scope>
    <source>
        <strain evidence="5 6">JN14-9</strain>
    </source>
</reference>
<dbReference type="OrthoDB" id="9780884at2"/>
<name>A0A0P7BNG7_9BACT</name>
<evidence type="ECO:0000256" key="3">
    <source>
        <dbReference type="SAM" id="Phobius"/>
    </source>
</evidence>
<dbReference type="CDD" id="cd07385">
    <property type="entry name" value="MPP_YkuE_C"/>
    <property type="match status" value="1"/>
</dbReference>
<evidence type="ECO:0000259" key="4">
    <source>
        <dbReference type="Pfam" id="PF00149"/>
    </source>
</evidence>
<dbReference type="InterPro" id="IPR029052">
    <property type="entry name" value="Metallo-depent_PP-like"/>
</dbReference>
<feature type="transmembrane region" description="Helical" evidence="3">
    <location>
        <begin position="39"/>
        <end position="62"/>
    </location>
</feature>